<organism evidence="1 2">
    <name type="scientific">Pocillopora meandrina</name>
    <dbReference type="NCBI Taxonomy" id="46732"/>
    <lineage>
        <taxon>Eukaryota</taxon>
        <taxon>Metazoa</taxon>
        <taxon>Cnidaria</taxon>
        <taxon>Anthozoa</taxon>
        <taxon>Hexacorallia</taxon>
        <taxon>Scleractinia</taxon>
        <taxon>Astrocoeniina</taxon>
        <taxon>Pocilloporidae</taxon>
        <taxon>Pocillopora</taxon>
    </lineage>
</organism>
<accession>A0AAU9XQH8</accession>
<evidence type="ECO:0000313" key="1">
    <source>
        <dbReference type="EMBL" id="CAH3154779.1"/>
    </source>
</evidence>
<reference evidence="1 2" key="1">
    <citation type="submission" date="2022-05" db="EMBL/GenBank/DDBJ databases">
        <authorList>
            <consortium name="Genoscope - CEA"/>
            <person name="William W."/>
        </authorList>
    </citation>
    <scope>NUCLEOTIDE SEQUENCE [LARGE SCALE GENOMIC DNA]</scope>
</reference>
<comment type="caution">
    <text evidence="1">The sequence shown here is derived from an EMBL/GenBank/DDBJ whole genome shotgun (WGS) entry which is preliminary data.</text>
</comment>
<proteinExistence type="predicted"/>
<evidence type="ECO:0008006" key="3">
    <source>
        <dbReference type="Google" id="ProtNLM"/>
    </source>
</evidence>
<evidence type="ECO:0000313" key="2">
    <source>
        <dbReference type="Proteomes" id="UP001159428"/>
    </source>
</evidence>
<dbReference type="EMBL" id="CALNXJ010000056">
    <property type="protein sequence ID" value="CAH3154779.1"/>
    <property type="molecule type" value="Genomic_DNA"/>
</dbReference>
<dbReference type="Proteomes" id="UP001159428">
    <property type="component" value="Unassembled WGS sequence"/>
</dbReference>
<gene>
    <name evidence="1" type="ORF">PMEA_00027710</name>
</gene>
<protein>
    <recommendedName>
        <fullName evidence="3">G-protein coupled receptors family 1 profile domain-containing protein</fullName>
    </recommendedName>
</protein>
<dbReference type="AlphaFoldDB" id="A0AAU9XQH8"/>
<name>A0AAU9XQH8_9CNID</name>
<keyword evidence="2" id="KW-1185">Reference proteome</keyword>
<sequence length="97" mass="11009">MMRPFLCACSLCREFGIFSYSELEGSSAKGVTTLSSISSRLYFSSIFHDENIVLHFSQAVDILLLFMRFGTSLVNPLLYTLFKEDSIEHQSRKGNDI</sequence>